<reference evidence="12" key="1">
    <citation type="journal article" date="2019" name="Int. J. Syst. Evol. Microbiol.">
        <title>The Global Catalogue of Microorganisms (GCM) 10K type strain sequencing project: providing services to taxonomists for standard genome sequencing and annotation.</title>
        <authorList>
            <consortium name="The Broad Institute Genomics Platform"/>
            <consortium name="The Broad Institute Genome Sequencing Center for Infectious Disease"/>
            <person name="Wu L."/>
            <person name="Ma J."/>
        </authorList>
    </citation>
    <scope>NUCLEOTIDE SEQUENCE [LARGE SCALE GENOMIC DNA]</scope>
    <source>
        <strain evidence="12">JCM 17555</strain>
    </source>
</reference>
<evidence type="ECO:0000256" key="6">
    <source>
        <dbReference type="ARBA" id="ARBA00023146"/>
    </source>
</evidence>
<comment type="caution">
    <text evidence="11">The sequence shown here is derived from an EMBL/GenBank/DDBJ whole genome shotgun (WGS) entry which is preliminary data.</text>
</comment>
<evidence type="ECO:0000256" key="3">
    <source>
        <dbReference type="ARBA" id="ARBA00022741"/>
    </source>
</evidence>
<dbReference type="NCBIfam" id="TIGR00464">
    <property type="entry name" value="gltX_bact"/>
    <property type="match status" value="1"/>
</dbReference>
<evidence type="ECO:0000313" key="12">
    <source>
        <dbReference type="Proteomes" id="UP001501337"/>
    </source>
</evidence>
<evidence type="ECO:0000256" key="7">
    <source>
        <dbReference type="HAMAP-Rule" id="MF_00022"/>
    </source>
</evidence>
<dbReference type="Proteomes" id="UP001501337">
    <property type="component" value="Unassembled WGS sequence"/>
</dbReference>
<dbReference type="InterPro" id="IPR004527">
    <property type="entry name" value="Glu-tRNA-ligase_bac/mito"/>
</dbReference>
<keyword evidence="7" id="KW-0963">Cytoplasm</keyword>
<name>A0ABP7NQF4_9GAMM</name>
<feature type="domain" description="Aminoacyl-tRNA synthetase class I anticodon-binding" evidence="10">
    <location>
        <begin position="347"/>
        <end position="484"/>
    </location>
</feature>
<evidence type="ECO:0000256" key="2">
    <source>
        <dbReference type="ARBA" id="ARBA00022598"/>
    </source>
</evidence>
<feature type="short sequence motif" description="'KMSKS' region" evidence="7">
    <location>
        <begin position="263"/>
        <end position="267"/>
    </location>
</feature>
<keyword evidence="6 7" id="KW-0030">Aminoacyl-tRNA synthetase</keyword>
<protein>
    <recommendedName>
        <fullName evidence="7">Glutamate--tRNA ligase</fullName>
        <ecNumber evidence="7">6.1.1.17</ecNumber>
    </recommendedName>
    <alternativeName>
        <fullName evidence="7">Glutamyl-tRNA synthetase</fullName>
        <shortName evidence="7">GluRS</shortName>
    </alternativeName>
</protein>
<feature type="domain" description="Glutamyl/glutaminyl-tRNA synthetase class Ib catalytic" evidence="9">
    <location>
        <begin position="17"/>
        <end position="332"/>
    </location>
</feature>
<comment type="subunit">
    <text evidence="7">Monomer.</text>
</comment>
<dbReference type="EC" id="6.1.1.17" evidence="7"/>
<organism evidence="11 12">
    <name type="scientific">Allohahella marinimesophila</name>
    <dbReference type="NCBI Taxonomy" id="1054972"/>
    <lineage>
        <taxon>Bacteria</taxon>
        <taxon>Pseudomonadati</taxon>
        <taxon>Pseudomonadota</taxon>
        <taxon>Gammaproteobacteria</taxon>
        <taxon>Oceanospirillales</taxon>
        <taxon>Hahellaceae</taxon>
        <taxon>Allohahella</taxon>
    </lineage>
</organism>
<dbReference type="InterPro" id="IPR033910">
    <property type="entry name" value="GluRS_core"/>
</dbReference>
<dbReference type="SUPFAM" id="SSF48163">
    <property type="entry name" value="An anticodon-binding domain of class I aminoacyl-tRNA synthetases"/>
    <property type="match status" value="1"/>
</dbReference>
<evidence type="ECO:0000259" key="10">
    <source>
        <dbReference type="Pfam" id="PF19269"/>
    </source>
</evidence>
<comment type="subcellular location">
    <subcellularLocation>
        <location evidence="7">Cytoplasm</location>
    </subcellularLocation>
</comment>
<dbReference type="InterPro" id="IPR008925">
    <property type="entry name" value="aa_tRNA-synth_I_cd-bd_sf"/>
</dbReference>
<comment type="similarity">
    <text evidence="1 7">Belongs to the class-I aminoacyl-tRNA synthetase family. Glutamate--tRNA ligase type 1 subfamily.</text>
</comment>
<accession>A0ABP7NQF4</accession>
<dbReference type="PROSITE" id="PS00178">
    <property type="entry name" value="AA_TRNA_LIGASE_I"/>
    <property type="match status" value="1"/>
</dbReference>
<feature type="region of interest" description="Disordered" evidence="8">
    <location>
        <begin position="1"/>
        <end position="26"/>
    </location>
</feature>
<sequence>MTTTQNSATGDRPARRVRTRIAPSPTGDPHVGTAYIALFNLCFARQHGGDFILRIEDTDQARSTPESEALILESLRWLGLSWAEGPDVGGPHAPYRQSERGDRYRKYAEQLVESGHAFYCFRTSEELDQIREERKAAGLNPGIKGDLELPQAEVSRRLAAGEPHVIRMKVPDEGLCVIEDMLRGTIDIEWSQVDCQILLKSDGMPTYHLANVVDDHEMEISHVIRGEEWISSAPKHKLLYEYFGWELPRFCHMPLLRNEDKTKLSKRKNPVSIRYFERLGILPETLLNFLGRMGWSMPDERERFDLPAMIEHFDIQRVSLGGPVFSVEKLLWLNSVWIRETLDDVSFVERVEQWGYPMRHLTPVVNHVRTRVSAFSDIAPMTTFLFAGDLPLAPADFEHNKFSAEDMVSALQLTSWTLDSQQVWDKDALFAALKSLAAYLDVKLGVFMFPVFVSVAGTSQSWSIVDSMEMLGPDMTRARLRSAIKILGGLSKKKLKQAEKDYAEFLAQKTE</sequence>
<dbReference type="HAMAP" id="MF_00022">
    <property type="entry name" value="Glu_tRNA_synth_type1"/>
    <property type="match status" value="1"/>
</dbReference>
<dbReference type="InterPro" id="IPR014729">
    <property type="entry name" value="Rossmann-like_a/b/a_fold"/>
</dbReference>
<keyword evidence="4 7" id="KW-0067">ATP-binding</keyword>
<dbReference type="InterPro" id="IPR045462">
    <property type="entry name" value="aa-tRNA-synth_I_cd-bd"/>
</dbReference>
<evidence type="ECO:0000256" key="8">
    <source>
        <dbReference type="SAM" id="MobiDB-lite"/>
    </source>
</evidence>
<dbReference type="InterPro" id="IPR049940">
    <property type="entry name" value="GluQ/Sye"/>
</dbReference>
<evidence type="ECO:0000313" key="11">
    <source>
        <dbReference type="EMBL" id="GAA3951469.1"/>
    </source>
</evidence>
<keyword evidence="2 7" id="KW-0436">Ligase</keyword>
<dbReference type="EMBL" id="BAABBO010000001">
    <property type="protein sequence ID" value="GAA3951469.1"/>
    <property type="molecule type" value="Genomic_DNA"/>
</dbReference>
<comment type="catalytic activity">
    <reaction evidence="7">
        <text>tRNA(Glu) + L-glutamate + ATP = L-glutamyl-tRNA(Glu) + AMP + diphosphate</text>
        <dbReference type="Rhea" id="RHEA:23540"/>
        <dbReference type="Rhea" id="RHEA-COMP:9663"/>
        <dbReference type="Rhea" id="RHEA-COMP:9680"/>
        <dbReference type="ChEBI" id="CHEBI:29985"/>
        <dbReference type="ChEBI" id="CHEBI:30616"/>
        <dbReference type="ChEBI" id="CHEBI:33019"/>
        <dbReference type="ChEBI" id="CHEBI:78442"/>
        <dbReference type="ChEBI" id="CHEBI:78520"/>
        <dbReference type="ChEBI" id="CHEBI:456215"/>
        <dbReference type="EC" id="6.1.1.17"/>
    </reaction>
</comment>
<dbReference type="InterPro" id="IPR020751">
    <property type="entry name" value="aa-tRNA-synth_I_codon-bd_sub2"/>
</dbReference>
<keyword evidence="3 7" id="KW-0547">Nucleotide-binding</keyword>
<dbReference type="PANTHER" id="PTHR43311">
    <property type="entry name" value="GLUTAMATE--TRNA LIGASE"/>
    <property type="match status" value="1"/>
</dbReference>
<dbReference type="InterPro" id="IPR000924">
    <property type="entry name" value="Glu/Gln-tRNA-synth"/>
</dbReference>
<keyword evidence="12" id="KW-1185">Reference proteome</keyword>
<comment type="function">
    <text evidence="7">Catalyzes the attachment of glutamate to tRNA(Glu) in a two-step reaction: glutamate is first activated by ATP to form Glu-AMP and then transferred to the acceptor end of tRNA(Glu).</text>
</comment>
<evidence type="ECO:0000256" key="1">
    <source>
        <dbReference type="ARBA" id="ARBA00007894"/>
    </source>
</evidence>
<dbReference type="PANTHER" id="PTHR43311:SF2">
    <property type="entry name" value="GLUTAMATE--TRNA LIGASE, MITOCHONDRIAL-RELATED"/>
    <property type="match status" value="1"/>
</dbReference>
<evidence type="ECO:0000259" key="9">
    <source>
        <dbReference type="Pfam" id="PF00749"/>
    </source>
</evidence>
<gene>
    <name evidence="7 11" type="primary">gltX</name>
    <name evidence="11" type="ORF">GCM10022278_08240</name>
</gene>
<dbReference type="GO" id="GO:0016874">
    <property type="term" value="F:ligase activity"/>
    <property type="evidence" value="ECO:0007669"/>
    <property type="project" value="UniProtKB-KW"/>
</dbReference>
<dbReference type="CDD" id="cd00808">
    <property type="entry name" value="GluRS_core"/>
    <property type="match status" value="1"/>
</dbReference>
<dbReference type="Gene3D" id="1.10.10.350">
    <property type="match status" value="1"/>
</dbReference>
<dbReference type="RefSeq" id="WP_344803546.1">
    <property type="nucleotide sequence ID" value="NZ_BAABBO010000001.1"/>
</dbReference>
<dbReference type="Pfam" id="PF19269">
    <property type="entry name" value="Anticodon_2"/>
    <property type="match status" value="1"/>
</dbReference>
<evidence type="ECO:0000256" key="5">
    <source>
        <dbReference type="ARBA" id="ARBA00022917"/>
    </source>
</evidence>
<dbReference type="Gene3D" id="3.40.50.620">
    <property type="entry name" value="HUPs"/>
    <property type="match status" value="1"/>
</dbReference>
<feature type="short sequence motif" description="'HIGH' region" evidence="7">
    <location>
        <begin position="23"/>
        <end position="33"/>
    </location>
</feature>
<dbReference type="InterPro" id="IPR001412">
    <property type="entry name" value="aa-tRNA-synth_I_CS"/>
</dbReference>
<dbReference type="Pfam" id="PF00749">
    <property type="entry name" value="tRNA-synt_1c"/>
    <property type="match status" value="1"/>
</dbReference>
<dbReference type="InterPro" id="IPR020058">
    <property type="entry name" value="Glu/Gln-tRNA-synth_Ib_cat-dom"/>
</dbReference>
<proteinExistence type="inferred from homology"/>
<dbReference type="PRINTS" id="PR00987">
    <property type="entry name" value="TRNASYNTHGLU"/>
</dbReference>
<keyword evidence="5 7" id="KW-0648">Protein biosynthesis</keyword>
<evidence type="ECO:0000256" key="4">
    <source>
        <dbReference type="ARBA" id="ARBA00022840"/>
    </source>
</evidence>
<comment type="caution">
    <text evidence="7">Lacks conserved residue(s) required for the propagation of feature annotation.</text>
</comment>
<feature type="binding site" evidence="7">
    <location>
        <position position="266"/>
    </location>
    <ligand>
        <name>ATP</name>
        <dbReference type="ChEBI" id="CHEBI:30616"/>
    </ligand>
</feature>
<dbReference type="SUPFAM" id="SSF52374">
    <property type="entry name" value="Nucleotidylyl transferase"/>
    <property type="match status" value="1"/>
</dbReference>